<keyword evidence="1" id="KW-0663">Pyridoxal phosphate</keyword>
<evidence type="ECO:0000256" key="1">
    <source>
        <dbReference type="ARBA" id="ARBA00022898"/>
    </source>
</evidence>
<dbReference type="InterPro" id="IPR050478">
    <property type="entry name" value="Ethylene_sulfur-biosynth"/>
</dbReference>
<evidence type="ECO:0000313" key="3">
    <source>
        <dbReference type="EMBL" id="KHN89057.1"/>
    </source>
</evidence>
<dbReference type="GO" id="GO:0008483">
    <property type="term" value="F:transaminase activity"/>
    <property type="evidence" value="ECO:0007669"/>
    <property type="project" value="TreeGrafter"/>
</dbReference>
<protein>
    <submittedName>
        <fullName evidence="3">1-aminocyclopropane-1-carboxylate synthase-like protein 1</fullName>
    </submittedName>
</protein>
<dbReference type="GO" id="GO:0006520">
    <property type="term" value="P:amino acid metabolic process"/>
    <property type="evidence" value="ECO:0007669"/>
    <property type="project" value="TreeGrafter"/>
</dbReference>
<proteinExistence type="predicted"/>
<dbReference type="Proteomes" id="UP000031036">
    <property type="component" value="Unassembled WGS sequence"/>
</dbReference>
<dbReference type="SUPFAM" id="SSF53383">
    <property type="entry name" value="PLP-dependent transferases"/>
    <property type="match status" value="1"/>
</dbReference>
<evidence type="ECO:0000259" key="2">
    <source>
        <dbReference type="Pfam" id="PF00155"/>
    </source>
</evidence>
<dbReference type="CDD" id="cd00609">
    <property type="entry name" value="AAT_like"/>
    <property type="match status" value="1"/>
</dbReference>
<dbReference type="Gene3D" id="3.40.640.10">
    <property type="entry name" value="Type I PLP-dependent aspartate aminotransferase-like (Major domain)"/>
    <property type="match status" value="1"/>
</dbReference>
<dbReference type="PANTHER" id="PTHR43795:SF39">
    <property type="entry name" value="AMINOTRANSFERASE CLASS I_CLASSII DOMAIN-CONTAINING PROTEIN"/>
    <property type="match status" value="1"/>
</dbReference>
<dbReference type="OrthoDB" id="5832950at2759"/>
<dbReference type="PANTHER" id="PTHR43795">
    <property type="entry name" value="BIFUNCTIONAL ASPARTATE AMINOTRANSFERASE AND GLUTAMATE/ASPARTATE-PREPHENATE AMINOTRANSFERASE-RELATED"/>
    <property type="match status" value="1"/>
</dbReference>
<dbReference type="Gene3D" id="3.90.1150.10">
    <property type="entry name" value="Aspartate Aminotransferase, domain 1"/>
    <property type="match status" value="1"/>
</dbReference>
<comment type="caution">
    <text evidence="3">The sequence shown here is derived from an EMBL/GenBank/DDBJ whole genome shotgun (WGS) entry which is preliminary data.</text>
</comment>
<organism evidence="3 4">
    <name type="scientific">Toxocara canis</name>
    <name type="common">Canine roundworm</name>
    <dbReference type="NCBI Taxonomy" id="6265"/>
    <lineage>
        <taxon>Eukaryota</taxon>
        <taxon>Metazoa</taxon>
        <taxon>Ecdysozoa</taxon>
        <taxon>Nematoda</taxon>
        <taxon>Chromadorea</taxon>
        <taxon>Rhabditida</taxon>
        <taxon>Spirurina</taxon>
        <taxon>Ascaridomorpha</taxon>
        <taxon>Ascaridoidea</taxon>
        <taxon>Toxocaridae</taxon>
        <taxon>Toxocara</taxon>
    </lineage>
</organism>
<dbReference type="GO" id="GO:0030170">
    <property type="term" value="F:pyridoxal phosphate binding"/>
    <property type="evidence" value="ECO:0007669"/>
    <property type="project" value="InterPro"/>
</dbReference>
<dbReference type="STRING" id="6265.A0A0B2W659"/>
<feature type="domain" description="Aminotransferase class I/classII large" evidence="2">
    <location>
        <begin position="108"/>
        <end position="477"/>
    </location>
</feature>
<keyword evidence="4" id="KW-1185">Reference proteome</keyword>
<dbReference type="OMA" id="KIPWRYA"/>
<sequence length="490" mass="55885">MGIGALVSFLTTGPLTMPEYTEMVAACRAAALKEHLDVQMNESSESDNDERNLKPSQRAIEMYKRYRSRGSDLSERAIHLLGIDDMATCNYKEVNEDKYDPVENPNGKINLCTAENNICEDLLEERLKKAEVWKPDFQHIFHYSTPGGYERTKDALLPYIERFLHAKVDKDNLVLGPGCTAAYDMIAFCICNPGDYVMCGAPYYGRIINDFTERGGANVISVPFRDPYKPNMEVENFQKVYEEHTAKGEAIKALIMVNPQNPHGNIFTKEEIIALGDWASERHIVVVIDEIFASSVYSNEIKFESLLSFRKSLKKPDNVIWMWGFSKDLCMPGMKLSVMHCENTKITRCLRRLEIMQPCAPLVQDFLVNFLSDLDWLQSFHEKNIGRLAEHSELARTALAKMGISCVPSDAAFYLYCDFREYLTERSFTAEYALFRKLCAEGVYLSPGKFFADPEPGWMRLVFSLDKQQLVEALSRIEKALQKIGKHPTK</sequence>
<gene>
    <name evidence="3" type="primary">ACCS</name>
    <name evidence="3" type="ORF">Tcan_02823</name>
</gene>
<evidence type="ECO:0000313" key="4">
    <source>
        <dbReference type="Proteomes" id="UP000031036"/>
    </source>
</evidence>
<dbReference type="EMBL" id="JPKZ01000084">
    <property type="protein sequence ID" value="KHN89057.1"/>
    <property type="molecule type" value="Genomic_DNA"/>
</dbReference>
<reference evidence="3 4" key="1">
    <citation type="submission" date="2014-11" db="EMBL/GenBank/DDBJ databases">
        <title>Genetic blueprint of the zoonotic pathogen Toxocara canis.</title>
        <authorList>
            <person name="Zhu X.-Q."/>
            <person name="Korhonen P.K."/>
            <person name="Cai H."/>
            <person name="Young N.D."/>
            <person name="Nejsum P."/>
            <person name="von Samson-Himmelstjerna G."/>
            <person name="Boag P.R."/>
            <person name="Tan P."/>
            <person name="Li Q."/>
            <person name="Min J."/>
            <person name="Yang Y."/>
            <person name="Wang X."/>
            <person name="Fang X."/>
            <person name="Hall R.S."/>
            <person name="Hofmann A."/>
            <person name="Sternberg P.W."/>
            <person name="Jex A.R."/>
            <person name="Gasser R.B."/>
        </authorList>
    </citation>
    <scope>NUCLEOTIDE SEQUENCE [LARGE SCALE GENOMIC DNA]</scope>
    <source>
        <strain evidence="3">PN_DK_2014</strain>
    </source>
</reference>
<dbReference type="InterPro" id="IPR004839">
    <property type="entry name" value="Aminotransferase_I/II_large"/>
</dbReference>
<dbReference type="PRINTS" id="PR00753">
    <property type="entry name" value="ACCSYNTHASE"/>
</dbReference>
<dbReference type="InterPro" id="IPR015422">
    <property type="entry name" value="PyrdxlP-dep_Trfase_small"/>
</dbReference>
<dbReference type="AlphaFoldDB" id="A0A0B2W659"/>
<dbReference type="Pfam" id="PF00155">
    <property type="entry name" value="Aminotran_1_2"/>
    <property type="match status" value="1"/>
</dbReference>
<name>A0A0B2W659_TOXCA</name>
<accession>A0A0B2W659</accession>
<dbReference type="InterPro" id="IPR015424">
    <property type="entry name" value="PyrdxlP-dep_Trfase"/>
</dbReference>
<dbReference type="InterPro" id="IPR015421">
    <property type="entry name" value="PyrdxlP-dep_Trfase_major"/>
</dbReference>